<reference evidence="3 4" key="1">
    <citation type="submission" date="2013-08" db="EMBL/GenBank/DDBJ databases">
        <authorList>
            <person name="Durkin A.S."/>
            <person name="Haft D.R."/>
            <person name="McCorrison J."/>
            <person name="Torralba M."/>
            <person name="Gillis M."/>
            <person name="Haft D.H."/>
            <person name="Methe B."/>
            <person name="Sutton G."/>
            <person name="Nelson K.E."/>
        </authorList>
    </citation>
    <scope>NUCLEOTIDE SEQUENCE [LARGE SCALE GENOMIC DNA]</scope>
    <source>
        <strain evidence="2 4">ATCC 35536</strain>
        <strain evidence="1 3">VPI DR56BR1116</strain>
    </source>
</reference>
<evidence type="ECO:0000313" key="3">
    <source>
        <dbReference type="Proteomes" id="UP000016412"/>
    </source>
</evidence>
<name>U2MTV9_TRESO</name>
<gene>
    <name evidence="2" type="ORF">HMPREF0860_0154</name>
    <name evidence="1" type="ORF">HMPREF1325_2401</name>
</gene>
<dbReference type="OrthoDB" id="371394at2"/>
<protein>
    <submittedName>
        <fullName evidence="1">Uncharacterized protein</fullName>
    </submittedName>
</protein>
<dbReference type="EMBL" id="AVQI01000050">
    <property type="protein sequence ID" value="ERK02679.1"/>
    <property type="molecule type" value="Genomic_DNA"/>
</dbReference>
<organism evidence="1 3">
    <name type="scientific">Treponema socranskii subsp. socranskii VPI DR56BR1116 = ATCC 35536</name>
    <dbReference type="NCBI Taxonomy" id="1125725"/>
    <lineage>
        <taxon>Bacteria</taxon>
        <taxon>Pseudomonadati</taxon>
        <taxon>Spirochaetota</taxon>
        <taxon>Spirochaetia</taxon>
        <taxon>Spirochaetales</taxon>
        <taxon>Treponemataceae</taxon>
        <taxon>Treponema</taxon>
    </lineage>
</organism>
<dbReference type="Proteomes" id="UP000016646">
    <property type="component" value="Unassembled WGS sequence"/>
</dbReference>
<dbReference type="STRING" id="1125725.HMPREF1325_2401"/>
<accession>U2MTV9</accession>
<dbReference type="Proteomes" id="UP000016412">
    <property type="component" value="Unassembled WGS sequence"/>
</dbReference>
<evidence type="ECO:0000313" key="1">
    <source>
        <dbReference type="EMBL" id="ERF61655.1"/>
    </source>
</evidence>
<comment type="caution">
    <text evidence="1">The sequence shown here is derived from an EMBL/GenBank/DDBJ whole genome shotgun (WGS) entry which is preliminary data.</text>
</comment>
<keyword evidence="4" id="KW-1185">Reference proteome</keyword>
<evidence type="ECO:0000313" key="2">
    <source>
        <dbReference type="EMBL" id="ERK02679.1"/>
    </source>
</evidence>
<sequence length="237" mass="28554">MHGFKIKLFSFLLLLISLTELYGSDIWQNLNGKEWVLEEYFSVIRSHDRDTLIAKLPLIETNYYWIDEHAEDLVEYYWRDLYYIDFEIKFFEDKIYENYQEIKRSRCIHIGDLAEGFFTIQNLKSYDNIILLDVICDDIDDINRFIIKLPKIEKNKDYIFMLKFDGDYLDFYIDDVFIHTFCRINEATLKEYENLIKNNTCDLSKVTWPRHADGTSDYGDKIIMSEPLIPTKKHEPR</sequence>
<proteinExistence type="predicted"/>
<dbReference type="PATRIC" id="fig|1125725.3.peg.471"/>
<dbReference type="AlphaFoldDB" id="U2MTV9"/>
<dbReference type="EMBL" id="AUZJ01000009">
    <property type="protein sequence ID" value="ERF61655.1"/>
    <property type="molecule type" value="Genomic_DNA"/>
</dbReference>
<dbReference type="RefSeq" id="WP_021329531.1">
    <property type="nucleotide sequence ID" value="NZ_AUZJ01000009.1"/>
</dbReference>
<evidence type="ECO:0000313" key="4">
    <source>
        <dbReference type="Proteomes" id="UP000016646"/>
    </source>
</evidence>